<proteinExistence type="predicted"/>
<protein>
    <submittedName>
        <fullName evidence="1">Uncharacterized protein</fullName>
    </submittedName>
</protein>
<dbReference type="Proteomes" id="UP000185781">
    <property type="component" value="Unassembled WGS sequence"/>
</dbReference>
<evidence type="ECO:0000313" key="2">
    <source>
        <dbReference type="Proteomes" id="UP000185781"/>
    </source>
</evidence>
<evidence type="ECO:0000313" key="1">
    <source>
        <dbReference type="EMBL" id="SIT20317.1"/>
    </source>
</evidence>
<name>A0A1N7QCM8_9FLAO</name>
<dbReference type="RefSeq" id="WP_076394882.1">
    <property type="nucleotide sequence ID" value="NZ_FTOV01000010.1"/>
</dbReference>
<accession>A0A1N7QCM8</accession>
<dbReference type="OrthoDB" id="1250072at2"/>
<gene>
    <name evidence="1" type="ORF">SAMN05421785_11094</name>
</gene>
<dbReference type="STRING" id="373672.SAMN05421785_11094"/>
<sequence>MKKTAIILFVFMFGEVFSQVRIGSANSVGNVSSTSVLLEFGTDNDKGIILPYTETVPSGANNSKGGTFIFDVSSNAEYKVKVKNENTGWTDLSIRSGYSTAIENTVKTPQALPLNDFNGARAIIGNSGTSTDGVLVLDSPNKALVLPIVTNFNNIKNPSPGMMAFLKHPTDASKHRLIIFNGQKWTFWKP</sequence>
<dbReference type="EMBL" id="FTOV01000010">
    <property type="protein sequence ID" value="SIT20317.1"/>
    <property type="molecule type" value="Genomic_DNA"/>
</dbReference>
<dbReference type="AlphaFoldDB" id="A0A1N7QCM8"/>
<organism evidence="1 2">
    <name type="scientific">Chryseobacterium gambrini</name>
    <dbReference type="NCBI Taxonomy" id="373672"/>
    <lineage>
        <taxon>Bacteria</taxon>
        <taxon>Pseudomonadati</taxon>
        <taxon>Bacteroidota</taxon>
        <taxon>Flavobacteriia</taxon>
        <taxon>Flavobacteriales</taxon>
        <taxon>Weeksellaceae</taxon>
        <taxon>Chryseobacterium group</taxon>
        <taxon>Chryseobacterium</taxon>
    </lineage>
</organism>
<reference evidence="1 2" key="1">
    <citation type="submission" date="2017-01" db="EMBL/GenBank/DDBJ databases">
        <authorList>
            <person name="Mah S.A."/>
            <person name="Swanson W.J."/>
            <person name="Moy G.W."/>
            <person name="Vacquier V.D."/>
        </authorList>
    </citation>
    <scope>NUCLEOTIDE SEQUENCE [LARGE SCALE GENOMIC DNA]</scope>
    <source>
        <strain evidence="1 2">DSM 18014</strain>
    </source>
</reference>